<feature type="binding site" evidence="2">
    <location>
        <position position="189"/>
    </location>
    <ligand>
        <name>Zn(2+)</name>
        <dbReference type="ChEBI" id="CHEBI:29105"/>
        <label>1</label>
        <note>catalytic</note>
    </ligand>
</feature>
<reference evidence="4" key="1">
    <citation type="journal article" date="2020" name="Stud. Mycol.">
        <title>101 Dothideomycetes genomes: a test case for predicting lifestyles and emergence of pathogens.</title>
        <authorList>
            <person name="Haridas S."/>
            <person name="Albert R."/>
            <person name="Binder M."/>
            <person name="Bloem J."/>
            <person name="Labutti K."/>
            <person name="Salamov A."/>
            <person name="Andreopoulos B."/>
            <person name="Baker S."/>
            <person name="Barry K."/>
            <person name="Bills G."/>
            <person name="Bluhm B."/>
            <person name="Cannon C."/>
            <person name="Castanera R."/>
            <person name="Culley D."/>
            <person name="Daum C."/>
            <person name="Ezra D."/>
            <person name="Gonzalez J."/>
            <person name="Henrissat B."/>
            <person name="Kuo A."/>
            <person name="Liang C."/>
            <person name="Lipzen A."/>
            <person name="Lutzoni F."/>
            <person name="Magnuson J."/>
            <person name="Mondo S."/>
            <person name="Nolan M."/>
            <person name="Ohm R."/>
            <person name="Pangilinan J."/>
            <person name="Park H.-J."/>
            <person name="Ramirez L."/>
            <person name="Alfaro M."/>
            <person name="Sun H."/>
            <person name="Tritt A."/>
            <person name="Yoshinaga Y."/>
            <person name="Zwiers L.-H."/>
            <person name="Turgeon B."/>
            <person name="Goodwin S."/>
            <person name="Spatafora J."/>
            <person name="Crous P."/>
            <person name="Grigoriev I."/>
        </authorList>
    </citation>
    <scope>NUCLEOTIDE SEQUENCE</scope>
    <source>
        <strain evidence="4">CBS 115976</strain>
    </source>
</reference>
<keyword evidence="2 3" id="KW-0862">Zinc</keyword>
<evidence type="ECO:0000313" key="4">
    <source>
        <dbReference type="EMBL" id="KAF2666151.1"/>
    </source>
</evidence>
<sequence>MASPIAFKPLSENKTLQILSAAEQGHYAVVSPVIYNLEHIIGSIRAAEAKRAPLIIEMFPWAITFSSGLLVHCAAQAAKQATIPVSVHLDHAQDEEQIRYAADNLPFDSIMIDMSHHEREENLRKTKELTEYCHERGIAVEAEPGRIEGGEDGIADTAELEGVLTTEKDVEDFAAAGVDVLAPAIGNVHGSYGARGPQFDLKRLQNIQSSIAGRMRIALHGTTGVPDELLRQCIAKGVTKVNVNK</sequence>
<feature type="binding site" evidence="2">
    <location>
        <position position="113"/>
    </location>
    <ligand>
        <name>Zn(2+)</name>
        <dbReference type="ChEBI" id="CHEBI:29105"/>
        <label>2</label>
    </ligand>
</feature>
<dbReference type="GO" id="GO:0006096">
    <property type="term" value="P:glycolytic process"/>
    <property type="evidence" value="ECO:0007669"/>
    <property type="project" value="UniProtKB-UniPathway"/>
</dbReference>
<accession>A0A6A6U3H6</accession>
<comment type="pathway">
    <text evidence="3">Carbohydrate degradation; glycolysis; D-glyceraldehyde 3-phosphate and glycerone phosphate from D-glucose: step 4/4.</text>
</comment>
<dbReference type="Pfam" id="PF01116">
    <property type="entry name" value="F_bP_aldolase"/>
    <property type="match status" value="1"/>
</dbReference>
<keyword evidence="2 3" id="KW-0479">Metal-binding</keyword>
<name>A0A6A6U3H6_9PEZI</name>
<dbReference type="OrthoDB" id="2558351at2759"/>
<comment type="function">
    <text evidence="3">Catalyzes the aldol condensation of dihydroxyacetone phosphate (DHAP or glycerone-phosphate) with glyceraldehyde 3-phosphate (G3P) to form fructose 1,6-bisphosphate (FBP) in gluconeogenesis and the reverse reaction in glycolysis.</text>
</comment>
<evidence type="ECO:0000313" key="5">
    <source>
        <dbReference type="Proteomes" id="UP000799302"/>
    </source>
</evidence>
<dbReference type="PIRSF" id="PIRSF001359">
    <property type="entry name" value="F_bP_aldolase_II"/>
    <property type="match status" value="1"/>
</dbReference>
<comment type="similarity">
    <text evidence="3">Belongs to the class II fructose-bisphosphate aldolase family.</text>
</comment>
<feature type="binding site" evidence="2">
    <location>
        <position position="220"/>
    </location>
    <ligand>
        <name>Zn(2+)</name>
        <dbReference type="ChEBI" id="CHEBI:29105"/>
        <label>1</label>
        <note>catalytic</note>
    </ligand>
</feature>
<dbReference type="InterPro" id="IPR000771">
    <property type="entry name" value="FBA_II"/>
</dbReference>
<dbReference type="AlphaFoldDB" id="A0A6A6U3H6"/>
<dbReference type="PANTHER" id="PTHR30304:SF0">
    <property type="entry name" value="D-TAGATOSE-1,6-BISPHOSPHATE ALDOLASE SUBUNIT GATY-RELATED"/>
    <property type="match status" value="1"/>
</dbReference>
<comment type="cofactor">
    <cofactor evidence="2 3">
        <name>Zn(2+)</name>
        <dbReference type="ChEBI" id="CHEBI:29105"/>
    </cofactor>
    <text evidence="2 3">Binds 2 Zn(2+) ions per subunit. One is catalytic and the other provides a structural contribution.</text>
</comment>
<feature type="active site" description="Proton donor" evidence="1">
    <location>
        <position position="90"/>
    </location>
</feature>
<dbReference type="InterPro" id="IPR050246">
    <property type="entry name" value="Class_II_FBP_aldolase"/>
</dbReference>
<gene>
    <name evidence="4" type="ORF">BT63DRAFT_427933</name>
</gene>
<dbReference type="GO" id="GO:0004332">
    <property type="term" value="F:fructose-bisphosphate aldolase activity"/>
    <property type="evidence" value="ECO:0007669"/>
    <property type="project" value="UniProtKB-EC"/>
</dbReference>
<dbReference type="PANTHER" id="PTHR30304">
    <property type="entry name" value="D-TAGATOSE-1,6-BISPHOSPHATE ALDOLASE"/>
    <property type="match status" value="1"/>
</dbReference>
<dbReference type="EMBL" id="MU004239">
    <property type="protein sequence ID" value="KAF2666151.1"/>
    <property type="molecule type" value="Genomic_DNA"/>
</dbReference>
<feature type="binding site" evidence="2">
    <location>
        <position position="143"/>
    </location>
    <ligand>
        <name>Zn(2+)</name>
        <dbReference type="ChEBI" id="CHEBI:29105"/>
        <label>2</label>
    </ligand>
</feature>
<protein>
    <recommendedName>
        <fullName evidence="3">Fructose-bisphosphate aldolase</fullName>
        <shortName evidence="3">FBP aldolase</shortName>
        <ecNumber evidence="3">4.1.2.13</ecNumber>
    </recommendedName>
</protein>
<comment type="catalytic activity">
    <reaction evidence="3">
        <text>beta-D-fructose 1,6-bisphosphate = D-glyceraldehyde 3-phosphate + dihydroxyacetone phosphate</text>
        <dbReference type="Rhea" id="RHEA:14729"/>
        <dbReference type="ChEBI" id="CHEBI:32966"/>
        <dbReference type="ChEBI" id="CHEBI:57642"/>
        <dbReference type="ChEBI" id="CHEBI:59776"/>
        <dbReference type="EC" id="4.1.2.13"/>
    </reaction>
</comment>
<proteinExistence type="inferred from homology"/>
<dbReference type="UniPathway" id="UPA00109">
    <property type="reaction ID" value="UER00183"/>
</dbReference>
<keyword evidence="5" id="KW-1185">Reference proteome</keyword>
<feature type="binding site" evidence="2">
    <location>
        <position position="91"/>
    </location>
    <ligand>
        <name>Zn(2+)</name>
        <dbReference type="ChEBI" id="CHEBI:29105"/>
        <label>1</label>
        <note>catalytic</note>
    </ligand>
</feature>
<dbReference type="Gene3D" id="3.20.20.70">
    <property type="entry name" value="Aldolase class I"/>
    <property type="match status" value="1"/>
</dbReference>
<evidence type="ECO:0000256" key="2">
    <source>
        <dbReference type="PIRSR" id="PIRSR001359-3"/>
    </source>
</evidence>
<keyword evidence="3" id="KW-0456">Lyase</keyword>
<keyword evidence="3" id="KW-0324">Glycolysis</keyword>
<organism evidence="4 5">
    <name type="scientific">Microthyrium microscopicum</name>
    <dbReference type="NCBI Taxonomy" id="703497"/>
    <lineage>
        <taxon>Eukaryota</taxon>
        <taxon>Fungi</taxon>
        <taxon>Dikarya</taxon>
        <taxon>Ascomycota</taxon>
        <taxon>Pezizomycotina</taxon>
        <taxon>Dothideomycetes</taxon>
        <taxon>Dothideomycetes incertae sedis</taxon>
        <taxon>Microthyriales</taxon>
        <taxon>Microthyriaceae</taxon>
        <taxon>Microthyrium</taxon>
    </lineage>
</organism>
<dbReference type="SUPFAM" id="SSF51569">
    <property type="entry name" value="Aldolase"/>
    <property type="match status" value="1"/>
</dbReference>
<dbReference type="GO" id="GO:0008270">
    <property type="term" value="F:zinc ion binding"/>
    <property type="evidence" value="ECO:0007669"/>
    <property type="project" value="UniProtKB-UniRule"/>
</dbReference>
<evidence type="ECO:0000256" key="1">
    <source>
        <dbReference type="PIRSR" id="PIRSR001359-1"/>
    </source>
</evidence>
<dbReference type="EC" id="4.1.2.13" evidence="3"/>
<dbReference type="CDD" id="cd00947">
    <property type="entry name" value="TBP_aldolase_IIB"/>
    <property type="match status" value="1"/>
</dbReference>
<evidence type="ECO:0000256" key="3">
    <source>
        <dbReference type="RuleBase" id="RU366023"/>
    </source>
</evidence>
<dbReference type="InterPro" id="IPR013785">
    <property type="entry name" value="Aldolase_TIM"/>
</dbReference>
<dbReference type="Proteomes" id="UP000799302">
    <property type="component" value="Unassembled WGS sequence"/>
</dbReference>